<dbReference type="AlphaFoldDB" id="A0A9Q5C0C4"/>
<proteinExistence type="predicted"/>
<dbReference type="EMBL" id="WCGB01000008">
    <property type="protein sequence ID" value="NRN91088.1"/>
    <property type="molecule type" value="Genomic_DNA"/>
</dbReference>
<dbReference type="EMBL" id="WCHB01000026">
    <property type="protein sequence ID" value="NRO34756.1"/>
    <property type="molecule type" value="Genomic_DNA"/>
</dbReference>
<evidence type="ECO:0000313" key="1">
    <source>
        <dbReference type="EMBL" id="NRN91088.1"/>
    </source>
</evidence>
<sequence length="58" mass="6236">MLVLIRGRPLLKGIVEQKETVAGADISARFNRLSLLNLLYIVGLAALFSKKGPTLAGK</sequence>
<evidence type="ECO:0000313" key="3">
    <source>
        <dbReference type="Proteomes" id="UP000601587"/>
    </source>
</evidence>
<evidence type="ECO:0000313" key="2">
    <source>
        <dbReference type="EMBL" id="NRO34756.1"/>
    </source>
</evidence>
<dbReference type="Proteomes" id="UP000601587">
    <property type="component" value="Unassembled WGS sequence"/>
</dbReference>
<dbReference type="RefSeq" id="WP_023061810.1">
    <property type="nucleotide sequence ID" value="NZ_CP012381.1"/>
</dbReference>
<reference evidence="1" key="1">
    <citation type="submission" date="2019-09" db="EMBL/GenBank/DDBJ databases">
        <title>Comparative genomic analysis of Lactobacillus helveticus.</title>
        <authorList>
            <person name="Zhang H."/>
            <person name="Chen Y."/>
            <person name="Zhong Z."/>
        </authorList>
    </citation>
    <scope>NUCLEOTIDE SEQUENCE</scope>
    <source>
        <strain evidence="2">IMAU30003</strain>
        <strain evidence="1">IMAU50013</strain>
    </source>
</reference>
<dbReference type="Proteomes" id="UP000651333">
    <property type="component" value="Unassembled WGS sequence"/>
</dbReference>
<name>A0A9Q5C0C4_LACHE</name>
<organism evidence="1 3">
    <name type="scientific">Lactobacillus helveticus</name>
    <name type="common">Lactobacillus suntoryeus</name>
    <dbReference type="NCBI Taxonomy" id="1587"/>
    <lineage>
        <taxon>Bacteria</taxon>
        <taxon>Bacillati</taxon>
        <taxon>Bacillota</taxon>
        <taxon>Bacilli</taxon>
        <taxon>Lactobacillales</taxon>
        <taxon>Lactobacillaceae</taxon>
        <taxon>Lactobacillus</taxon>
    </lineage>
</organism>
<accession>A0A9Q5C0C4</accession>
<comment type="caution">
    <text evidence="1">The sequence shown here is derived from an EMBL/GenBank/DDBJ whole genome shotgun (WGS) entry which is preliminary data.</text>
</comment>
<protein>
    <submittedName>
        <fullName evidence="1">Uncharacterized protein</fullName>
    </submittedName>
</protein>
<gene>
    <name evidence="2" type="ORF">IMAU30003_00995</name>
    <name evidence="1" type="ORF">IMAU50013_00614</name>
</gene>